<dbReference type="RefSeq" id="WP_183821426.1">
    <property type="nucleotide sequence ID" value="NZ_JACIGW010000001.1"/>
</dbReference>
<proteinExistence type="predicted"/>
<dbReference type="AlphaFoldDB" id="A0A7W6TB90"/>
<sequence length="74" mass="8093">MSTMHDTFLRLQSAGRGFGMAADATTLSTDIVAKLTDAIENLDSIPSDEILVVLNEALDVIRELIQMLDKAETR</sequence>
<accession>A0A7W6TB90</accession>
<dbReference type="EMBL" id="JACIGY010000001">
    <property type="protein sequence ID" value="MBB4410342.1"/>
    <property type="molecule type" value="Genomic_DNA"/>
</dbReference>
<protein>
    <submittedName>
        <fullName evidence="2">Uncharacterized protein</fullName>
    </submittedName>
</protein>
<reference evidence="4 5" key="1">
    <citation type="submission" date="2020-08" db="EMBL/GenBank/DDBJ databases">
        <title>Genomic Encyclopedia of Type Strains, Phase IV (KMG-V): Genome sequencing to study the core and pangenomes of soil and plant-associated prokaryotes.</title>
        <authorList>
            <person name="Whitman W."/>
        </authorList>
    </citation>
    <scope>NUCLEOTIDE SEQUENCE [LARGE SCALE GENOMIC DNA]</scope>
    <source>
        <strain evidence="2 5">SEMIA 444</strain>
        <strain evidence="1 4">SEMIA 448</strain>
        <strain evidence="3 6">SEMIA 452</strain>
    </source>
</reference>
<dbReference type="Proteomes" id="UP000524535">
    <property type="component" value="Unassembled WGS sequence"/>
</dbReference>
<comment type="caution">
    <text evidence="2">The sequence shown here is derived from an EMBL/GenBank/DDBJ whole genome shotgun (WGS) entry which is preliminary data.</text>
</comment>
<evidence type="ECO:0000313" key="5">
    <source>
        <dbReference type="Proteomes" id="UP000524535"/>
    </source>
</evidence>
<name>A0A7W6TB90_9HYPH</name>
<evidence type="ECO:0000313" key="2">
    <source>
        <dbReference type="EMBL" id="MBB4410342.1"/>
    </source>
</evidence>
<evidence type="ECO:0000313" key="4">
    <source>
        <dbReference type="Proteomes" id="UP000520770"/>
    </source>
</evidence>
<evidence type="ECO:0000313" key="1">
    <source>
        <dbReference type="EMBL" id="MBB4347264.1"/>
    </source>
</evidence>
<dbReference type="Proteomes" id="UP000520770">
    <property type="component" value="Unassembled WGS sequence"/>
</dbReference>
<dbReference type="EMBL" id="JACIHM010000001">
    <property type="protein sequence ID" value="MBB4445029.1"/>
    <property type="molecule type" value="Genomic_DNA"/>
</dbReference>
<dbReference type="EMBL" id="JACIGW010000001">
    <property type="protein sequence ID" value="MBB4347264.1"/>
    <property type="molecule type" value="Genomic_DNA"/>
</dbReference>
<gene>
    <name evidence="2" type="ORF">GGE31_000813</name>
    <name evidence="1" type="ORF">GGE33_000972</name>
    <name evidence="3" type="ORF">GGE35_000811</name>
</gene>
<organism evidence="2 5">
    <name type="scientific">Aliirhizobium cellulosilyticum</name>
    <dbReference type="NCBI Taxonomy" id="393664"/>
    <lineage>
        <taxon>Bacteria</taxon>
        <taxon>Pseudomonadati</taxon>
        <taxon>Pseudomonadota</taxon>
        <taxon>Alphaproteobacteria</taxon>
        <taxon>Hyphomicrobiales</taxon>
        <taxon>Rhizobiaceae</taxon>
        <taxon>Aliirhizobium</taxon>
    </lineage>
</organism>
<keyword evidence="5" id="KW-1185">Reference proteome</keyword>
<dbReference type="Proteomes" id="UP000576087">
    <property type="component" value="Unassembled WGS sequence"/>
</dbReference>
<evidence type="ECO:0000313" key="3">
    <source>
        <dbReference type="EMBL" id="MBB4445029.1"/>
    </source>
</evidence>
<evidence type="ECO:0000313" key="6">
    <source>
        <dbReference type="Proteomes" id="UP000576087"/>
    </source>
</evidence>